<comment type="caution">
    <text evidence="1">The sequence shown here is derived from an EMBL/GenBank/DDBJ whole genome shotgun (WGS) entry which is preliminary data.</text>
</comment>
<protein>
    <recommendedName>
        <fullName evidence="2">Phage protein</fullName>
    </recommendedName>
</protein>
<evidence type="ECO:0000313" key="1">
    <source>
        <dbReference type="EMBL" id="GAI58484.1"/>
    </source>
</evidence>
<dbReference type="AlphaFoldDB" id="X1RSL7"/>
<accession>X1RSL7</accession>
<evidence type="ECO:0008006" key="2">
    <source>
        <dbReference type="Google" id="ProtNLM"/>
    </source>
</evidence>
<reference evidence="1" key="1">
    <citation type="journal article" date="2014" name="Front. Microbiol.">
        <title>High frequency of phylogenetically diverse reductive dehalogenase-homologous genes in deep subseafloor sedimentary metagenomes.</title>
        <authorList>
            <person name="Kawai M."/>
            <person name="Futagami T."/>
            <person name="Toyoda A."/>
            <person name="Takaki Y."/>
            <person name="Nishi S."/>
            <person name="Hori S."/>
            <person name="Arai W."/>
            <person name="Tsubouchi T."/>
            <person name="Morono Y."/>
            <person name="Uchiyama I."/>
            <person name="Ito T."/>
            <person name="Fujiyama A."/>
            <person name="Inagaki F."/>
            <person name="Takami H."/>
        </authorList>
    </citation>
    <scope>NUCLEOTIDE SEQUENCE</scope>
    <source>
        <strain evidence="1">Expedition CK06-06</strain>
    </source>
</reference>
<organism evidence="1">
    <name type="scientific">marine sediment metagenome</name>
    <dbReference type="NCBI Taxonomy" id="412755"/>
    <lineage>
        <taxon>unclassified sequences</taxon>
        <taxon>metagenomes</taxon>
        <taxon>ecological metagenomes</taxon>
    </lineage>
</organism>
<proteinExistence type="predicted"/>
<gene>
    <name evidence="1" type="ORF">S06H3_55630</name>
</gene>
<name>X1RSL7_9ZZZZ</name>
<dbReference type="EMBL" id="BARV01035681">
    <property type="protein sequence ID" value="GAI58484.1"/>
    <property type="molecule type" value="Genomic_DNA"/>
</dbReference>
<sequence length="57" mass="6807">MEQWWFEKKAEPVKTWTTAQTLGFIKAELITKTRGIKELREIGYDAEHINVYMESME</sequence>